<sequence length="252" mass="29857">MSKAVYDLTEKQINLGFQQKDRDLIEKETDFILNKTVAVMLSIFSDKIEGITFDHYGVAIKNDYLLSKKHQKNLLKWLNRLVQIKYPSSDLEFGKLKVDLEIWYYEMGGEEIQFHYKDEYLLTPKDTAEKMGISKVTLNKYIKQGLESLETSSHNKIPMYVIELWKDPVYSIKIQMIAQQKKMLNQSPIERYKEINEELSELHIKYKKYSFNDAFGHLSGDDLEDPTDYYLWRDLEEEREELLKQLGDVDLD</sequence>
<comment type="caution">
    <text evidence="1">The sequence shown here is derived from an EMBL/GenBank/DDBJ whole genome shotgun (WGS) entry which is preliminary data.</text>
</comment>
<dbReference type="Proteomes" id="UP001595387">
    <property type="component" value="Unassembled WGS sequence"/>
</dbReference>
<name>A0ABV7A8I5_9BACI</name>
<reference evidence="2" key="1">
    <citation type="journal article" date="2019" name="Int. J. Syst. Evol. Microbiol.">
        <title>The Global Catalogue of Microorganisms (GCM) 10K type strain sequencing project: providing services to taxonomists for standard genome sequencing and annotation.</title>
        <authorList>
            <consortium name="The Broad Institute Genomics Platform"/>
            <consortium name="The Broad Institute Genome Sequencing Center for Infectious Disease"/>
            <person name="Wu L."/>
            <person name="Ma J."/>
        </authorList>
    </citation>
    <scope>NUCLEOTIDE SEQUENCE [LARGE SCALE GENOMIC DNA]</scope>
    <source>
        <strain evidence="2">KCTC 13193</strain>
    </source>
</reference>
<gene>
    <name evidence="1" type="ORF">ACFODW_12825</name>
</gene>
<accession>A0ABV7A8I5</accession>
<dbReference type="GO" id="GO:0003677">
    <property type="term" value="F:DNA binding"/>
    <property type="evidence" value="ECO:0007669"/>
    <property type="project" value="UniProtKB-KW"/>
</dbReference>
<keyword evidence="1" id="KW-0238">DNA-binding</keyword>
<organism evidence="1 2">
    <name type="scientific">Virgibacillus sediminis</name>
    <dbReference type="NCBI Taxonomy" id="202260"/>
    <lineage>
        <taxon>Bacteria</taxon>
        <taxon>Bacillati</taxon>
        <taxon>Bacillota</taxon>
        <taxon>Bacilli</taxon>
        <taxon>Bacillales</taxon>
        <taxon>Bacillaceae</taxon>
        <taxon>Virgibacillus</taxon>
    </lineage>
</organism>
<protein>
    <submittedName>
        <fullName evidence="1">DNA-binding protein</fullName>
    </submittedName>
</protein>
<proteinExistence type="predicted"/>
<dbReference type="RefSeq" id="WP_390307061.1">
    <property type="nucleotide sequence ID" value="NZ_JBHRRZ010000033.1"/>
</dbReference>
<keyword evidence="2" id="KW-1185">Reference proteome</keyword>
<evidence type="ECO:0000313" key="1">
    <source>
        <dbReference type="EMBL" id="MFC2949200.1"/>
    </source>
</evidence>
<dbReference type="EMBL" id="JBHRRZ010000033">
    <property type="protein sequence ID" value="MFC2949200.1"/>
    <property type="molecule type" value="Genomic_DNA"/>
</dbReference>
<evidence type="ECO:0000313" key="2">
    <source>
        <dbReference type="Proteomes" id="UP001595387"/>
    </source>
</evidence>